<organism evidence="3 4">
    <name type="scientific">Sordaria brevicollis</name>
    <dbReference type="NCBI Taxonomy" id="83679"/>
    <lineage>
        <taxon>Eukaryota</taxon>
        <taxon>Fungi</taxon>
        <taxon>Dikarya</taxon>
        <taxon>Ascomycota</taxon>
        <taxon>Pezizomycotina</taxon>
        <taxon>Sordariomycetes</taxon>
        <taxon>Sordariomycetidae</taxon>
        <taxon>Sordariales</taxon>
        <taxon>Sordariaceae</taxon>
        <taxon>Sordaria</taxon>
    </lineage>
</organism>
<feature type="compositionally biased region" description="Pro residues" evidence="1">
    <location>
        <begin position="193"/>
        <end position="211"/>
    </location>
</feature>
<evidence type="ECO:0000313" key="3">
    <source>
        <dbReference type="EMBL" id="KAK3388480.1"/>
    </source>
</evidence>
<sequence>MIWENWILLGVCLGFLINKEVDKWRCTLGVGNKDRTPILTGKQYPELAGNIVPFRDAFPQDVKDKDGKMKKRKAQKLVVGWPVGSLLNFQHIFFTDLNLEVEYRILVTVWYDDRQVFVIWGEPFTLIAPTAEDLTNELWERKDRDADDLFWRTLIEMQDITSTALLRREYHEWQLCTDVVSSDSSSGKSVYGPYPPPNSERPASPSKPPSAHPSSSTSSSSSSDESLSAWEGGRKEEQPVHRARMWYTLTYDHPAESAGQPYFHQTLGPWNPEPGTPAGATTPAGSYLAGSSTGGGSDRGEYSSAGSP</sequence>
<feature type="signal peptide" evidence="2">
    <location>
        <begin position="1"/>
        <end position="23"/>
    </location>
</feature>
<dbReference type="AlphaFoldDB" id="A0AAE0U2R6"/>
<comment type="caution">
    <text evidence="3">The sequence shown here is derived from an EMBL/GenBank/DDBJ whole genome shotgun (WGS) entry which is preliminary data.</text>
</comment>
<feature type="chain" id="PRO_5042274847" evidence="2">
    <location>
        <begin position="24"/>
        <end position="308"/>
    </location>
</feature>
<reference evidence="3" key="2">
    <citation type="submission" date="2023-07" db="EMBL/GenBank/DDBJ databases">
        <authorList>
            <consortium name="Lawrence Berkeley National Laboratory"/>
            <person name="Haridas S."/>
            <person name="Hensen N."/>
            <person name="Bonometti L."/>
            <person name="Westerberg I."/>
            <person name="Brannstrom I.O."/>
            <person name="Guillou S."/>
            <person name="Cros-Aarteil S."/>
            <person name="Calhoun S."/>
            <person name="Kuo A."/>
            <person name="Mondo S."/>
            <person name="Pangilinan J."/>
            <person name="Riley R."/>
            <person name="LaButti K."/>
            <person name="Andreopoulos B."/>
            <person name="Lipzen A."/>
            <person name="Chen C."/>
            <person name="Yanf M."/>
            <person name="Daum C."/>
            <person name="Ng V."/>
            <person name="Clum A."/>
            <person name="Steindorff A."/>
            <person name="Ohm R."/>
            <person name="Martin F."/>
            <person name="Silar P."/>
            <person name="Natvig D."/>
            <person name="Lalanne C."/>
            <person name="Gautier V."/>
            <person name="Ament-velasquez S.L."/>
            <person name="Kruys A."/>
            <person name="Hutchinson M.I."/>
            <person name="Powell A.J."/>
            <person name="Barry K."/>
            <person name="Miller A.N."/>
            <person name="Grigoriev I.V."/>
            <person name="Debuchy R."/>
            <person name="Gladieux P."/>
            <person name="Thoren M.H."/>
            <person name="Johannesson H."/>
        </authorList>
    </citation>
    <scope>NUCLEOTIDE SEQUENCE</scope>
    <source>
        <strain evidence="3">FGSC 1904</strain>
    </source>
</reference>
<proteinExistence type="predicted"/>
<evidence type="ECO:0000313" key="4">
    <source>
        <dbReference type="Proteomes" id="UP001281003"/>
    </source>
</evidence>
<feature type="region of interest" description="Disordered" evidence="1">
    <location>
        <begin position="181"/>
        <end position="239"/>
    </location>
</feature>
<feature type="compositionally biased region" description="Low complexity" evidence="1">
    <location>
        <begin position="212"/>
        <end position="231"/>
    </location>
</feature>
<name>A0AAE0U2R6_SORBR</name>
<accession>A0AAE0U2R6</accession>
<gene>
    <name evidence="3" type="ORF">B0T20DRAFT_425556</name>
</gene>
<keyword evidence="2" id="KW-0732">Signal</keyword>
<dbReference type="Proteomes" id="UP001281003">
    <property type="component" value="Unassembled WGS sequence"/>
</dbReference>
<evidence type="ECO:0000256" key="1">
    <source>
        <dbReference type="SAM" id="MobiDB-lite"/>
    </source>
</evidence>
<dbReference type="EMBL" id="JAUTDP010000015">
    <property type="protein sequence ID" value="KAK3388480.1"/>
    <property type="molecule type" value="Genomic_DNA"/>
</dbReference>
<feature type="compositionally biased region" description="Low complexity" evidence="1">
    <location>
        <begin position="276"/>
        <end position="285"/>
    </location>
</feature>
<keyword evidence="4" id="KW-1185">Reference proteome</keyword>
<evidence type="ECO:0000256" key="2">
    <source>
        <dbReference type="SAM" id="SignalP"/>
    </source>
</evidence>
<reference evidence="3" key="1">
    <citation type="journal article" date="2023" name="Mol. Phylogenet. Evol.">
        <title>Genome-scale phylogeny and comparative genomics of the fungal order Sordariales.</title>
        <authorList>
            <person name="Hensen N."/>
            <person name="Bonometti L."/>
            <person name="Westerberg I."/>
            <person name="Brannstrom I.O."/>
            <person name="Guillou S."/>
            <person name="Cros-Aarteil S."/>
            <person name="Calhoun S."/>
            <person name="Haridas S."/>
            <person name="Kuo A."/>
            <person name="Mondo S."/>
            <person name="Pangilinan J."/>
            <person name="Riley R."/>
            <person name="LaButti K."/>
            <person name="Andreopoulos B."/>
            <person name="Lipzen A."/>
            <person name="Chen C."/>
            <person name="Yan M."/>
            <person name="Daum C."/>
            <person name="Ng V."/>
            <person name="Clum A."/>
            <person name="Steindorff A."/>
            <person name="Ohm R.A."/>
            <person name="Martin F."/>
            <person name="Silar P."/>
            <person name="Natvig D.O."/>
            <person name="Lalanne C."/>
            <person name="Gautier V."/>
            <person name="Ament-Velasquez S.L."/>
            <person name="Kruys A."/>
            <person name="Hutchinson M.I."/>
            <person name="Powell A.J."/>
            <person name="Barry K."/>
            <person name="Miller A.N."/>
            <person name="Grigoriev I.V."/>
            <person name="Debuchy R."/>
            <person name="Gladieux P."/>
            <person name="Hiltunen Thoren M."/>
            <person name="Johannesson H."/>
        </authorList>
    </citation>
    <scope>NUCLEOTIDE SEQUENCE</scope>
    <source>
        <strain evidence="3">FGSC 1904</strain>
    </source>
</reference>
<feature type="region of interest" description="Disordered" evidence="1">
    <location>
        <begin position="257"/>
        <end position="308"/>
    </location>
</feature>
<protein>
    <submittedName>
        <fullName evidence="3">Uncharacterized protein</fullName>
    </submittedName>
</protein>